<gene>
    <name evidence="1" type="ORF">I4F81_006639</name>
</gene>
<dbReference type="Proteomes" id="UP000798662">
    <property type="component" value="Chromosome 2"/>
</dbReference>
<name>A0ACC3C1S9_PYRYE</name>
<protein>
    <submittedName>
        <fullName evidence="1">Uncharacterized protein</fullName>
    </submittedName>
</protein>
<sequence length="443" mass="48827">MASASAGASVLPPVRDRLVAAYHRRGEVDRALKALREERVRLCGRADAQRLCGRDRDDFLVDCQRRLVHEEERLLSAERAVAVSEEKVDMHSDAEQSAPVSSALFKLLRSRTALIVESPAKRDDTLLTSPYAHFTPEIPLTVNTELTSAHLKSFGKLPDVYSAGLEATYLQEALRFLPTGVEIAGRSGGSGKVPASRLFESRGCQDPPFVKLPWGCFPELAVRSCRGYPGFNAELKTLPSVAWNEVLTYVTMSMLDSLFPVHDARHVYHFQPPVGYALLAVGGNHHVVYQFRHLYRVYEKYVELFDKAPAGSRPSALVQARLLYGAFSVLVDMPFVHGRQATEAELQQDGPVLRQLAVAIAWLAHRGLLYSDLRSPIVVVSGVQADAVVARLVDYDDMVIVTPGTVRSTDAFVSAVREHAGEHGLRDCSESIGGCQVLRQLLD</sequence>
<proteinExistence type="predicted"/>
<reference evidence="1" key="1">
    <citation type="submission" date="2019-11" db="EMBL/GenBank/DDBJ databases">
        <title>Nori genome reveals adaptations in red seaweeds to the harsh intertidal environment.</title>
        <authorList>
            <person name="Wang D."/>
            <person name="Mao Y."/>
        </authorList>
    </citation>
    <scope>NUCLEOTIDE SEQUENCE</scope>
    <source>
        <tissue evidence="1">Gametophyte</tissue>
    </source>
</reference>
<accession>A0ACC3C1S9</accession>
<comment type="caution">
    <text evidence="1">The sequence shown here is derived from an EMBL/GenBank/DDBJ whole genome shotgun (WGS) entry which is preliminary data.</text>
</comment>
<keyword evidence="2" id="KW-1185">Reference proteome</keyword>
<dbReference type="EMBL" id="CM020619">
    <property type="protein sequence ID" value="KAK1864089.1"/>
    <property type="molecule type" value="Genomic_DNA"/>
</dbReference>
<evidence type="ECO:0000313" key="1">
    <source>
        <dbReference type="EMBL" id="KAK1864089.1"/>
    </source>
</evidence>
<evidence type="ECO:0000313" key="2">
    <source>
        <dbReference type="Proteomes" id="UP000798662"/>
    </source>
</evidence>
<organism evidence="1 2">
    <name type="scientific">Pyropia yezoensis</name>
    <name type="common">Susabi-nori</name>
    <name type="synonym">Porphyra yezoensis</name>
    <dbReference type="NCBI Taxonomy" id="2788"/>
    <lineage>
        <taxon>Eukaryota</taxon>
        <taxon>Rhodophyta</taxon>
        <taxon>Bangiophyceae</taxon>
        <taxon>Bangiales</taxon>
        <taxon>Bangiaceae</taxon>
        <taxon>Pyropia</taxon>
    </lineage>
</organism>